<keyword evidence="4" id="KW-0479">Metal-binding</keyword>
<feature type="compositionally biased region" description="Polar residues" evidence="11">
    <location>
        <begin position="512"/>
        <end position="530"/>
    </location>
</feature>
<dbReference type="InterPro" id="IPR000306">
    <property type="entry name" value="Znf_FYVE"/>
</dbReference>
<feature type="compositionally biased region" description="Low complexity" evidence="11">
    <location>
        <begin position="556"/>
        <end position="573"/>
    </location>
</feature>
<dbReference type="Gene3D" id="1.25.40.90">
    <property type="match status" value="1"/>
</dbReference>
<evidence type="ECO:0000259" key="12">
    <source>
        <dbReference type="PROSITE" id="PS50178"/>
    </source>
</evidence>
<dbReference type="PANTHER" id="PTHR47794:SF1">
    <property type="entry name" value="VACUOLAR PROTEIN SORTING-ASSOCIATED PROTEIN 27"/>
    <property type="match status" value="1"/>
</dbReference>
<dbReference type="Gene3D" id="1.20.5.1940">
    <property type="match status" value="1"/>
</dbReference>
<evidence type="ECO:0000256" key="11">
    <source>
        <dbReference type="SAM" id="MobiDB-lite"/>
    </source>
</evidence>
<dbReference type="InterPro" id="IPR049425">
    <property type="entry name" value="Vps27_GAT-like"/>
</dbReference>
<sequence>MQYTSIYSTTLQHIQYHTVKSHLHPTLLPPFNIMSWFGGAPSTADLDAKVAEATSESIPDGEVDLPVALEITDVIRSKKVAPKLCMRSLKKRLTMVYSNPNLLKSTLKLIDLCVKNGGHHFLTEISSKEFVDYLIDYVFKVHYDTKKSSVFNSEAKLDIGMLILSLLKEWSQLLNSVGLGYLGSRCTQLVHQGYEFPQSSDIPAQFADAEVPPDWVDANECMICYNAFSVLNRKHHCRSCGGVFCQTHSSHTSPLVSLGIMEPVRVCDNCYEQIKSKNSGNLSKVRRSKVASDQPMDEDEQLRRAIELSLKDSGQTVSQPQAPPPEPPSTNNEDNDDEMKAALAASLREFEQQEAAYKNQTAQPPQQKQHSSLYDNLLPSLSSDVPQASYPSSSSNPFSSEGAPKAQAPPPSHQDLTQADEDAINVFVTLMSGVRTDRSKQANILYDNQLNDLHNRVVQLKPKLNRATREAIERYETFLEMNNKISTITRLYDQYLESKLTSLYGSHNINQDPWNSQPQFESQHTGYSSVQQPGHQPAHQPGHQSAQPTGPTGSTPQYPSYPAYSQPQYEPEQSQNHEQYTGEDESYGTTNNTVPEVPYNYAYGASEPPPTTFRGYPSEPPETESYTSPENILPRNPTSNIYPTRSLSPQSHELSPMEPSEPLVPPERQNTADVEARFPPLEGVSYQPSEPTLEFPTIPTSQPRAHSPPKEEPLIEL</sequence>
<dbReference type="FunCoup" id="A5DN50">
    <property type="interactions" value="109"/>
</dbReference>
<feature type="region of interest" description="Disordered" evidence="11">
    <location>
        <begin position="377"/>
        <end position="416"/>
    </location>
</feature>
<dbReference type="HOGENOM" id="CLU_011862_2_0_1"/>
<dbReference type="GO" id="GO:0032266">
    <property type="term" value="F:phosphatidylinositol-3-phosphate binding"/>
    <property type="evidence" value="ECO:0007669"/>
    <property type="project" value="UniProtKB-ARBA"/>
</dbReference>
<dbReference type="InterPro" id="IPR017455">
    <property type="entry name" value="Znf_FYVE-rel"/>
</dbReference>
<evidence type="ECO:0000256" key="6">
    <source>
        <dbReference type="ARBA" id="ARBA00022753"/>
    </source>
</evidence>
<name>A5DN50_PICGU</name>
<dbReference type="PROSITE" id="PS50178">
    <property type="entry name" value="ZF_FYVE"/>
    <property type="match status" value="1"/>
</dbReference>
<keyword evidence="5" id="KW-0677">Repeat</keyword>
<comment type="subcellular location">
    <subcellularLocation>
        <location evidence="1">Endosome membrane</location>
        <topology evidence="1">Peripheral membrane protein</topology>
        <orientation evidence="1">Cytoplasmic side</orientation>
    </subcellularLocation>
</comment>
<evidence type="ECO:0000313" key="15">
    <source>
        <dbReference type="Proteomes" id="UP000001997"/>
    </source>
</evidence>
<dbReference type="Pfam" id="PF00790">
    <property type="entry name" value="VHS"/>
    <property type="match status" value="1"/>
</dbReference>
<keyword evidence="7 10" id="KW-0863">Zinc-finger</keyword>
<dbReference type="GO" id="GO:0010008">
    <property type="term" value="C:endosome membrane"/>
    <property type="evidence" value="ECO:0007669"/>
    <property type="project" value="UniProtKB-SubCell"/>
</dbReference>
<keyword evidence="15" id="KW-1185">Reference proteome</keyword>
<dbReference type="SMART" id="SM00726">
    <property type="entry name" value="UIM"/>
    <property type="match status" value="2"/>
</dbReference>
<dbReference type="InterPro" id="IPR003903">
    <property type="entry name" value="UIM_dom"/>
</dbReference>
<comment type="similarity">
    <text evidence="2">Belongs to the VPS27 family.</text>
</comment>
<keyword evidence="6" id="KW-0967">Endosome</keyword>
<proteinExistence type="inferred from homology"/>
<dbReference type="Pfam" id="PF21356">
    <property type="entry name" value="Vps27_GAT-like"/>
    <property type="match status" value="1"/>
</dbReference>
<dbReference type="RefSeq" id="XP_001482746.2">
    <property type="nucleotide sequence ID" value="XM_001482696.1"/>
</dbReference>
<feature type="domain" description="VHS" evidence="13">
    <location>
        <begin position="55"/>
        <end position="197"/>
    </location>
</feature>
<evidence type="ECO:0000256" key="9">
    <source>
        <dbReference type="ARBA" id="ARBA00023136"/>
    </source>
</evidence>
<keyword evidence="8" id="KW-0862">Zinc</keyword>
<dbReference type="GO" id="GO:0043130">
    <property type="term" value="F:ubiquitin binding"/>
    <property type="evidence" value="ECO:0007669"/>
    <property type="project" value="InterPro"/>
</dbReference>
<dbReference type="GO" id="GO:0006623">
    <property type="term" value="P:protein targeting to vacuole"/>
    <property type="evidence" value="ECO:0007669"/>
    <property type="project" value="TreeGrafter"/>
</dbReference>
<evidence type="ECO:0000256" key="5">
    <source>
        <dbReference type="ARBA" id="ARBA00022737"/>
    </source>
</evidence>
<feature type="region of interest" description="Disordered" evidence="11">
    <location>
        <begin position="512"/>
        <end position="717"/>
    </location>
</feature>
<dbReference type="Proteomes" id="UP000001997">
    <property type="component" value="Unassembled WGS sequence"/>
</dbReference>
<dbReference type="GO" id="GO:0043328">
    <property type="term" value="P:protein transport to vacuole involved in ubiquitin-dependent protein catabolic process via the multivesicular body sorting pathway"/>
    <property type="evidence" value="ECO:0007669"/>
    <property type="project" value="TreeGrafter"/>
</dbReference>
<dbReference type="GO" id="GO:0008270">
    <property type="term" value="F:zinc ion binding"/>
    <property type="evidence" value="ECO:0007669"/>
    <property type="project" value="UniProtKB-KW"/>
</dbReference>
<dbReference type="Gene3D" id="3.30.40.10">
    <property type="entry name" value="Zinc/RING finger domain, C3HC4 (zinc finger)"/>
    <property type="match status" value="1"/>
</dbReference>
<dbReference type="GO" id="GO:0033565">
    <property type="term" value="C:ESCRT-0 complex"/>
    <property type="evidence" value="ECO:0007669"/>
    <property type="project" value="TreeGrafter"/>
</dbReference>
<feature type="domain" description="FYVE-type" evidence="12">
    <location>
        <begin position="215"/>
        <end position="275"/>
    </location>
</feature>
<dbReference type="InterPro" id="IPR008942">
    <property type="entry name" value="ENTH_VHS"/>
</dbReference>
<feature type="compositionally biased region" description="Low complexity" evidence="11">
    <location>
        <begin position="382"/>
        <end position="400"/>
    </location>
</feature>
<dbReference type="GeneID" id="5125053"/>
<dbReference type="SUPFAM" id="SSF48464">
    <property type="entry name" value="ENTH/VHS domain"/>
    <property type="match status" value="1"/>
</dbReference>
<gene>
    <name evidence="14" type="ORF">PGUG_04701</name>
</gene>
<evidence type="ECO:0000256" key="8">
    <source>
        <dbReference type="ARBA" id="ARBA00022833"/>
    </source>
</evidence>
<dbReference type="PROSITE" id="PS50179">
    <property type="entry name" value="VHS"/>
    <property type="match status" value="1"/>
</dbReference>
<protein>
    <recommendedName>
        <fullName evidence="3">Vacuolar protein sorting-associated protein 27</fullName>
    </recommendedName>
</protein>
<accession>A5DN50</accession>
<reference evidence="14 15" key="1">
    <citation type="journal article" date="2009" name="Nature">
        <title>Evolution of pathogenicity and sexual reproduction in eight Candida genomes.</title>
        <authorList>
            <person name="Butler G."/>
            <person name="Rasmussen M.D."/>
            <person name="Lin M.F."/>
            <person name="Santos M.A."/>
            <person name="Sakthikumar S."/>
            <person name="Munro C.A."/>
            <person name="Rheinbay E."/>
            <person name="Grabherr M."/>
            <person name="Forche A."/>
            <person name="Reedy J.L."/>
            <person name="Agrafioti I."/>
            <person name="Arnaud M.B."/>
            <person name="Bates S."/>
            <person name="Brown A.J."/>
            <person name="Brunke S."/>
            <person name="Costanzo M.C."/>
            <person name="Fitzpatrick D.A."/>
            <person name="de Groot P.W."/>
            <person name="Harris D."/>
            <person name="Hoyer L.L."/>
            <person name="Hube B."/>
            <person name="Klis F.M."/>
            <person name="Kodira C."/>
            <person name="Lennard N."/>
            <person name="Logue M.E."/>
            <person name="Martin R."/>
            <person name="Neiman A.M."/>
            <person name="Nikolaou E."/>
            <person name="Quail M.A."/>
            <person name="Quinn J."/>
            <person name="Santos M.C."/>
            <person name="Schmitzberger F.F."/>
            <person name="Sherlock G."/>
            <person name="Shah P."/>
            <person name="Silverstein K.A."/>
            <person name="Skrzypek M.S."/>
            <person name="Soll D."/>
            <person name="Staggs R."/>
            <person name="Stansfield I."/>
            <person name="Stumpf M.P."/>
            <person name="Sudbery P.E."/>
            <person name="Srikantha T."/>
            <person name="Zeng Q."/>
            <person name="Berman J."/>
            <person name="Berriman M."/>
            <person name="Heitman J."/>
            <person name="Gow N.A."/>
            <person name="Lorenz M.C."/>
            <person name="Birren B.W."/>
            <person name="Kellis M."/>
            <person name="Cuomo C.A."/>
        </authorList>
    </citation>
    <scope>NUCLEOTIDE SEQUENCE [LARGE SCALE GENOMIC DNA]</scope>
    <source>
        <strain evidence="15">ATCC 6260 / CBS 566 / DSM 6381 / JCM 1539 / NBRC 10279 / NRRL Y-324</strain>
    </source>
</reference>
<evidence type="ECO:0000256" key="1">
    <source>
        <dbReference type="ARBA" id="ARBA00004125"/>
    </source>
</evidence>
<dbReference type="AlphaFoldDB" id="A5DN50"/>
<dbReference type="InterPro" id="IPR013083">
    <property type="entry name" value="Znf_RING/FYVE/PHD"/>
</dbReference>
<evidence type="ECO:0000256" key="4">
    <source>
        <dbReference type="ARBA" id="ARBA00022723"/>
    </source>
</evidence>
<dbReference type="OrthoDB" id="957735at2759"/>
<organism evidence="14 15">
    <name type="scientific">Meyerozyma guilliermondii (strain ATCC 6260 / CBS 566 / DSM 6381 / JCM 1539 / NBRC 10279 / NRRL Y-324)</name>
    <name type="common">Yeast</name>
    <name type="synonym">Candida guilliermondii</name>
    <dbReference type="NCBI Taxonomy" id="294746"/>
    <lineage>
        <taxon>Eukaryota</taxon>
        <taxon>Fungi</taxon>
        <taxon>Dikarya</taxon>
        <taxon>Ascomycota</taxon>
        <taxon>Saccharomycotina</taxon>
        <taxon>Pichiomycetes</taxon>
        <taxon>Debaryomycetaceae</taxon>
        <taxon>Meyerozyma</taxon>
    </lineage>
</organism>
<dbReference type="Gene3D" id="6.10.140.100">
    <property type="match status" value="1"/>
</dbReference>
<evidence type="ECO:0000256" key="3">
    <source>
        <dbReference type="ARBA" id="ARBA00017753"/>
    </source>
</evidence>
<dbReference type="VEuPathDB" id="FungiDB:PGUG_04701"/>
<dbReference type="InterPro" id="IPR002014">
    <property type="entry name" value="VHS_dom"/>
</dbReference>
<evidence type="ECO:0000313" key="14">
    <source>
        <dbReference type="EMBL" id="EDK40603.2"/>
    </source>
</evidence>
<dbReference type="PROSITE" id="PS50330">
    <property type="entry name" value="UIM"/>
    <property type="match status" value="1"/>
</dbReference>
<dbReference type="InterPro" id="IPR011011">
    <property type="entry name" value="Znf_FYVE_PHD"/>
</dbReference>
<keyword evidence="9" id="KW-0472">Membrane</keyword>
<dbReference type="InParanoid" id="A5DN50"/>
<dbReference type="SMART" id="SM00288">
    <property type="entry name" value="VHS"/>
    <property type="match status" value="1"/>
</dbReference>
<feature type="compositionally biased region" description="Low complexity" evidence="11">
    <location>
        <begin position="531"/>
        <end position="548"/>
    </location>
</feature>
<dbReference type="eggNOG" id="KOG1818">
    <property type="taxonomic scope" value="Eukaryota"/>
</dbReference>
<dbReference type="SUPFAM" id="SSF57903">
    <property type="entry name" value="FYVE/PHD zinc finger"/>
    <property type="match status" value="1"/>
</dbReference>
<dbReference type="EMBL" id="CH408160">
    <property type="protein sequence ID" value="EDK40603.2"/>
    <property type="molecule type" value="Genomic_DNA"/>
</dbReference>
<dbReference type="Pfam" id="PF01363">
    <property type="entry name" value="FYVE"/>
    <property type="match status" value="1"/>
</dbReference>
<dbReference type="OMA" id="DQQCSAK"/>
<feature type="compositionally biased region" description="Basic and acidic residues" evidence="11">
    <location>
        <begin position="708"/>
        <end position="717"/>
    </location>
</feature>
<feature type="region of interest" description="Disordered" evidence="11">
    <location>
        <begin position="311"/>
        <end position="336"/>
    </location>
</feature>
<evidence type="ECO:0000259" key="13">
    <source>
        <dbReference type="PROSITE" id="PS50179"/>
    </source>
</evidence>
<feature type="compositionally biased region" description="Polar residues" evidence="11">
    <location>
        <begin position="636"/>
        <end position="653"/>
    </location>
</feature>
<dbReference type="KEGG" id="pgu:PGUG_04701"/>
<evidence type="ECO:0000256" key="2">
    <source>
        <dbReference type="ARBA" id="ARBA00008597"/>
    </source>
</evidence>
<dbReference type="STRING" id="294746.A5DN50"/>
<dbReference type="PANTHER" id="PTHR47794">
    <property type="entry name" value="VACUOLAR PROTEIN SORTING-ASSOCIATED PROTEIN 27"/>
    <property type="match status" value="1"/>
</dbReference>
<evidence type="ECO:0000256" key="7">
    <source>
        <dbReference type="ARBA" id="ARBA00022771"/>
    </source>
</evidence>
<dbReference type="SMART" id="SM00064">
    <property type="entry name" value="FYVE"/>
    <property type="match status" value="1"/>
</dbReference>
<dbReference type="Pfam" id="PF02809">
    <property type="entry name" value="UIM"/>
    <property type="match status" value="2"/>
</dbReference>
<evidence type="ECO:0000256" key="10">
    <source>
        <dbReference type="PROSITE-ProRule" id="PRU00091"/>
    </source>
</evidence>